<dbReference type="SMART" id="SM00343">
    <property type="entry name" value="ZnF_C2HC"/>
    <property type="match status" value="1"/>
</dbReference>
<dbReference type="Ensembl" id="ENSOCUT00000026232.2">
    <property type="protein sequence ID" value="ENSOCUP00000022831.2"/>
    <property type="gene ID" value="ENSOCUG00000025689.2"/>
</dbReference>
<dbReference type="InterPro" id="IPR001878">
    <property type="entry name" value="Znf_CCHC"/>
</dbReference>
<dbReference type="Pfam" id="PF00098">
    <property type="entry name" value="zf-CCHC"/>
    <property type="match status" value="1"/>
</dbReference>
<dbReference type="AlphaFoldDB" id="G1U0F1"/>
<dbReference type="InParanoid" id="G1U0F1"/>
<sequence length="563" mass="62674">MVEDLAASYIALKLENEILQAQVQRLMEENAALQAQIPEFQKSRAAKEDEQLQKPSEAQEPQKSPELLGCPAAWESQESPEIKEPTKPLGPPPAREPQKPPQTKEPQEPTKLLGSPAAREHQESPEIKEPQEPPEFLDATAAREPQEPSEIKEPTEPQQLSAWEPAASQEPQEAQKPLESAAAPESLEPPATRDLQTPPVSRELTTAWETQEPPDTQDTPEAQEPQNSEPQESPNTEESQEASECQETSAHLEPLELPSPQETLQPRVPQKLLDPTESQEFLEFSATPQSLEGLINMETAADSGFPQALSGLEVAAVPLEYPLAFSGDAQKLPEFLIQLSSYMRVRGHLYPTEAALVSFVGNRFSGEAGRWFQPLLDIQSPLLEQFESFIQVLQDTFDDPENIEDAKHCIRQLCQGEDPVYRYATHFHLIAQELSWDESTLCIQFHEGLPSSIRDELSRRNSATSLSDLITRCISLEEKLSGKPDLNPSGQSSSEGRERPERPPSANQPAQAASNRPHLSEAERARRREGHLCLYCGHPGHFARDCPVKPHRAQQAGNIEARR</sequence>
<keyword evidence="1" id="KW-0863">Zinc-finger</keyword>
<evidence type="ECO:0000256" key="2">
    <source>
        <dbReference type="SAM" id="MobiDB-lite"/>
    </source>
</evidence>
<dbReference type="Gene3D" id="4.10.60.10">
    <property type="entry name" value="Zinc finger, CCHC-type"/>
    <property type="match status" value="1"/>
</dbReference>
<dbReference type="Bgee" id="ENSOCUG00000025689">
    <property type="expression patterns" value="Expressed in embryo and 10 other cell types or tissues"/>
</dbReference>
<name>G1U0F1_RABIT</name>
<evidence type="ECO:0000259" key="3">
    <source>
        <dbReference type="PROSITE" id="PS50158"/>
    </source>
</evidence>
<evidence type="ECO:0000313" key="4">
    <source>
        <dbReference type="Ensembl" id="ENSOCUP00000022831.2"/>
    </source>
</evidence>
<dbReference type="PaxDb" id="9986-ENSOCUP00000022831"/>
<keyword evidence="1" id="KW-0862">Zinc</keyword>
<feature type="compositionally biased region" description="Polar residues" evidence="2">
    <location>
        <begin position="194"/>
        <end position="249"/>
    </location>
</feature>
<dbReference type="STRING" id="9986.ENSOCUP00000022831"/>
<evidence type="ECO:0000313" key="5">
    <source>
        <dbReference type="Proteomes" id="UP000001811"/>
    </source>
</evidence>
<accession>G1U0F1</accession>
<keyword evidence="1" id="KW-0479">Metal-binding</keyword>
<dbReference type="InterPro" id="IPR032567">
    <property type="entry name" value="RTL1-rel"/>
</dbReference>
<reference evidence="4 5" key="1">
    <citation type="journal article" date="2011" name="Nature">
        <title>A high-resolution map of human evolutionary constraint using 29 mammals.</title>
        <authorList>
            <person name="Lindblad-Toh K."/>
            <person name="Garber M."/>
            <person name="Zuk O."/>
            <person name="Lin M.F."/>
            <person name="Parker B.J."/>
            <person name="Washietl S."/>
            <person name="Kheradpour P."/>
            <person name="Ernst J."/>
            <person name="Jordan G."/>
            <person name="Mauceli E."/>
            <person name="Ward L.D."/>
            <person name="Lowe C.B."/>
            <person name="Holloway A.K."/>
            <person name="Clamp M."/>
            <person name="Gnerre S."/>
            <person name="Alfoldi J."/>
            <person name="Beal K."/>
            <person name="Chang J."/>
            <person name="Clawson H."/>
            <person name="Cuff J."/>
            <person name="Di Palma F."/>
            <person name="Fitzgerald S."/>
            <person name="Flicek P."/>
            <person name="Guttman M."/>
            <person name="Hubisz M.J."/>
            <person name="Jaffe D.B."/>
            <person name="Jungreis I."/>
            <person name="Kent W.J."/>
            <person name="Kostka D."/>
            <person name="Lara M."/>
            <person name="Martins A.L."/>
            <person name="Massingham T."/>
            <person name="Moltke I."/>
            <person name="Raney B.J."/>
            <person name="Rasmussen M.D."/>
            <person name="Robinson J."/>
            <person name="Stark A."/>
            <person name="Vilella A.J."/>
            <person name="Wen J."/>
            <person name="Xie X."/>
            <person name="Zody M.C."/>
            <person name="Baldwin J."/>
            <person name="Bloom T."/>
            <person name="Chin C.W."/>
            <person name="Heiman D."/>
            <person name="Nicol R."/>
            <person name="Nusbaum C."/>
            <person name="Young S."/>
            <person name="Wilkinson J."/>
            <person name="Worley K.C."/>
            <person name="Kovar C.L."/>
            <person name="Muzny D.M."/>
            <person name="Gibbs R.A."/>
            <person name="Cree A."/>
            <person name="Dihn H.H."/>
            <person name="Fowler G."/>
            <person name="Jhangiani S."/>
            <person name="Joshi V."/>
            <person name="Lee S."/>
            <person name="Lewis L.R."/>
            <person name="Nazareth L.V."/>
            <person name="Okwuonu G."/>
            <person name="Santibanez J."/>
            <person name="Warren W.C."/>
            <person name="Mardis E.R."/>
            <person name="Weinstock G.M."/>
            <person name="Wilson R.K."/>
            <person name="Delehaunty K."/>
            <person name="Dooling D."/>
            <person name="Fronik C."/>
            <person name="Fulton L."/>
            <person name="Fulton B."/>
            <person name="Graves T."/>
            <person name="Minx P."/>
            <person name="Sodergren E."/>
            <person name="Birney E."/>
            <person name="Margulies E.H."/>
            <person name="Herrero J."/>
            <person name="Green E.D."/>
            <person name="Haussler D."/>
            <person name="Siepel A."/>
            <person name="Goldman N."/>
            <person name="Pollard K.S."/>
            <person name="Pedersen J.S."/>
            <person name="Lander E.S."/>
            <person name="Kellis M."/>
        </authorList>
    </citation>
    <scope>NUCLEOTIDE SEQUENCE [LARGE SCALE GENOMIC DNA]</scope>
    <source>
        <strain evidence="4 5">Thorbecke inbred</strain>
    </source>
</reference>
<reference evidence="4" key="3">
    <citation type="submission" date="2025-09" db="UniProtKB">
        <authorList>
            <consortium name="Ensembl"/>
        </authorList>
    </citation>
    <scope>IDENTIFICATION</scope>
    <source>
        <strain evidence="4">Thorbecke</strain>
    </source>
</reference>
<dbReference type="SUPFAM" id="SSF57756">
    <property type="entry name" value="Retrovirus zinc finger-like domains"/>
    <property type="match status" value="1"/>
</dbReference>
<evidence type="ECO:0000256" key="1">
    <source>
        <dbReference type="PROSITE-ProRule" id="PRU00047"/>
    </source>
</evidence>
<feature type="compositionally biased region" description="Basic and acidic residues" evidence="2">
    <location>
        <begin position="144"/>
        <end position="155"/>
    </location>
</feature>
<feature type="domain" description="CCHC-type" evidence="3">
    <location>
        <begin position="533"/>
        <end position="547"/>
    </location>
</feature>
<dbReference type="GO" id="GO:0008270">
    <property type="term" value="F:zinc ion binding"/>
    <property type="evidence" value="ECO:0007669"/>
    <property type="project" value="UniProtKB-KW"/>
</dbReference>
<dbReference type="RefSeq" id="XP_008271182.1">
    <property type="nucleotide sequence ID" value="XM_008272960.4"/>
</dbReference>
<dbReference type="GO" id="GO:0003676">
    <property type="term" value="F:nucleic acid binding"/>
    <property type="evidence" value="ECO:0007669"/>
    <property type="project" value="InterPro"/>
</dbReference>
<dbReference type="PANTHER" id="PTHR15503">
    <property type="entry name" value="LDOC1 RELATED"/>
    <property type="match status" value="1"/>
</dbReference>
<feature type="compositionally biased region" description="Low complexity" evidence="2">
    <location>
        <begin position="504"/>
        <end position="517"/>
    </location>
</feature>
<dbReference type="Proteomes" id="UP000001811">
    <property type="component" value="Chromosome X"/>
</dbReference>
<feature type="compositionally biased region" description="Low complexity" evidence="2">
    <location>
        <begin position="177"/>
        <end position="190"/>
    </location>
</feature>
<dbReference type="CTD" id="203430"/>
<dbReference type="OrthoDB" id="9600801at2759"/>
<protein>
    <submittedName>
        <fullName evidence="4">Retrotransposon Gag like 3</fullName>
    </submittedName>
</protein>
<feature type="compositionally biased region" description="Basic and acidic residues" evidence="2">
    <location>
        <begin position="118"/>
        <end position="131"/>
    </location>
</feature>
<organism evidence="4 5">
    <name type="scientific">Oryctolagus cuniculus</name>
    <name type="common">Rabbit</name>
    <dbReference type="NCBI Taxonomy" id="9986"/>
    <lineage>
        <taxon>Eukaryota</taxon>
        <taxon>Metazoa</taxon>
        <taxon>Chordata</taxon>
        <taxon>Craniata</taxon>
        <taxon>Vertebrata</taxon>
        <taxon>Euteleostomi</taxon>
        <taxon>Mammalia</taxon>
        <taxon>Eutheria</taxon>
        <taxon>Euarchontoglires</taxon>
        <taxon>Glires</taxon>
        <taxon>Lagomorpha</taxon>
        <taxon>Leporidae</taxon>
        <taxon>Oryctolagus</taxon>
    </lineage>
</organism>
<dbReference type="eggNOG" id="ENOG502S3G3">
    <property type="taxonomic scope" value="Eukaryota"/>
</dbReference>
<dbReference type="GeneTree" id="ENSGT00940000163808"/>
<dbReference type="InterPro" id="IPR036875">
    <property type="entry name" value="Znf_CCHC_sf"/>
</dbReference>
<feature type="region of interest" description="Disordered" evidence="2">
    <location>
        <begin position="38"/>
        <end position="250"/>
    </location>
</feature>
<gene>
    <name evidence="4" type="primary">RTL3</name>
</gene>
<keyword evidence="5" id="KW-1185">Reference proteome</keyword>
<dbReference type="PANTHER" id="PTHR15503:SF7">
    <property type="entry name" value="RETROTRANSPOSON GAG-LIKE PROTEIN 3"/>
    <property type="match status" value="1"/>
</dbReference>
<feature type="compositionally biased region" description="Basic and acidic residues" evidence="2">
    <location>
        <begin position="41"/>
        <end position="52"/>
    </location>
</feature>
<feature type="region of interest" description="Disordered" evidence="2">
    <location>
        <begin position="480"/>
        <end position="524"/>
    </location>
</feature>
<dbReference type="KEGG" id="ocu:100344260"/>
<dbReference type="GeneID" id="100344260"/>
<reference evidence="4" key="2">
    <citation type="submission" date="2025-08" db="UniProtKB">
        <authorList>
            <consortium name="Ensembl"/>
        </authorList>
    </citation>
    <scope>IDENTIFICATION</scope>
    <source>
        <strain evidence="4">Thorbecke</strain>
    </source>
</reference>
<proteinExistence type="predicted"/>
<feature type="compositionally biased region" description="Polar residues" evidence="2">
    <location>
        <begin position="53"/>
        <end position="62"/>
    </location>
</feature>
<dbReference type="InterPro" id="IPR032549">
    <property type="entry name" value="DUF4939"/>
</dbReference>
<dbReference type="PROSITE" id="PS50158">
    <property type="entry name" value="ZF_CCHC"/>
    <property type="match status" value="1"/>
</dbReference>
<dbReference type="OMA" id="HQYATHF"/>
<dbReference type="Pfam" id="PF16297">
    <property type="entry name" value="DUF4939"/>
    <property type="match status" value="1"/>
</dbReference>
<dbReference type="EMBL" id="AAGW02041680">
    <property type="status" value="NOT_ANNOTATED_CDS"/>
    <property type="molecule type" value="Genomic_DNA"/>
</dbReference>
<feature type="region of interest" description="Disordered" evidence="2">
    <location>
        <begin position="544"/>
        <end position="563"/>
    </location>
</feature>
<dbReference type="HOGENOM" id="CLU_045127_0_0_1"/>